<reference evidence="1" key="1">
    <citation type="submission" date="2018-05" db="EMBL/GenBank/DDBJ databases">
        <authorList>
            <person name="Lanie J.A."/>
            <person name="Ng W.-L."/>
            <person name="Kazmierczak K.M."/>
            <person name="Andrzejewski T.M."/>
            <person name="Davidsen T.M."/>
            <person name="Wayne K.J."/>
            <person name="Tettelin H."/>
            <person name="Glass J.I."/>
            <person name="Rusch D."/>
            <person name="Podicherti R."/>
            <person name="Tsui H.-C.T."/>
            <person name="Winkler M.E."/>
        </authorList>
    </citation>
    <scope>NUCLEOTIDE SEQUENCE</scope>
</reference>
<dbReference type="CDD" id="cd11714">
    <property type="entry name" value="GINS_A_archaea"/>
    <property type="match status" value="1"/>
</dbReference>
<proteinExistence type="predicted"/>
<dbReference type="AlphaFoldDB" id="A0A382A552"/>
<name>A0A382A552_9ZZZZ</name>
<accession>A0A382A552</accession>
<organism evidence="1">
    <name type="scientific">marine metagenome</name>
    <dbReference type="NCBI Taxonomy" id="408172"/>
    <lineage>
        <taxon>unclassified sequences</taxon>
        <taxon>metagenomes</taxon>
        <taxon>ecological metagenomes</taxon>
    </lineage>
</organism>
<gene>
    <name evidence="1" type="ORF">METZ01_LOCUS149500</name>
</gene>
<sequence length="126" mass="14539">MSSLTKIDANLLYTILKNEFEDNSIQKIDSNFYQKTAEFIGNLKNQEYDGVEAKIKNAMVEMATEMTSLFLKIRLEKAILDGSNKPHLLAEEKYILDSQMEMEERKETILSRILNGKSKLLESNEQ</sequence>
<dbReference type="Gene3D" id="1.20.58.1030">
    <property type="match status" value="1"/>
</dbReference>
<protein>
    <submittedName>
        <fullName evidence="1">Uncharacterized protein</fullName>
    </submittedName>
</protein>
<dbReference type="EMBL" id="UINC01023948">
    <property type="protein sequence ID" value="SVA96646.1"/>
    <property type="molecule type" value="Genomic_DNA"/>
</dbReference>
<evidence type="ECO:0000313" key="1">
    <source>
        <dbReference type="EMBL" id="SVA96646.1"/>
    </source>
</evidence>